<sequence length="836" mass="92375">MPLASFRDAFSFPATTALPGQHGLPGVHVGHVGHERPAQIEVPRSALLQGDFGEAKPSFGFRHWRYPWIVDGSFGHGCPPELNFFTSGRFEVVCSEIPFSAGRFLRRLPSYGGSFLWRMEPGSVAISKLRLFVLDGDSEGFGNQTLKELEGGAFGDATFEAILLQETEVEAIHFAALLPSKDRLEALAVRRRGREAEGGLRRFPFRELYRLPRLAELVLRGNNFSIVLAFASPSLQRLDLEGNGIARLGSGWSMPNLSDLLLSENPLKRLPRGFLEGFPKLSRFACRGCELGPLLRAGAINLRKGGRDEEGGKEGGREGGGREGGREEKERAEDVMSNVGRQKHEAKRHEPNQGESKRPRPSWTPRCRVSRSDREAVGGESRFHSTRDSPIPQRRPRCCPGFSSSVNARLTGRPRSRRIPPGRRCGGGRLPPPLLQNGRSPLLGLDTYDTNSSSVTASTSIDLSANPVKLEEAFRPILEVLQRGDGYLNLRSAQYIREEATSVKCLCDLAWLFLRPRLWRRVVFPYFGACEGGPALGDLQPDFFRDCPAVNDTELPPTFSSAILAKRRNFRETGEPWNATSPPPATIRNESDENRRAREKKLSRWNWLCPYKCVPEGESDECDGEARIECGHGGCEEGEVCCRREEEGTHAVTLGVAGPVIVVVVGGLLALVFRPGVDGLGGGGLGWMDLEAEAWGGWTWRWMAGVDGLGGGGPFDRRMGDAGGWAGPVFLCLSARAKRAALRLPGADCPFCPPSGSPDILGRLRMKWKFPLALWWDKGSKSFDSEDIYRMPIETTRRTGVLPVVLGFLWFVFLKCEGILGIQEFLVRIQIRYLNT</sequence>
<keyword evidence="2" id="KW-0472">Membrane</keyword>
<proteinExistence type="predicted"/>
<dbReference type="Gene3D" id="3.80.10.10">
    <property type="entry name" value="Ribonuclease Inhibitor"/>
    <property type="match status" value="1"/>
</dbReference>
<gene>
    <name evidence="3" type="ORF">DSTB1V02_LOCUS9780</name>
</gene>
<evidence type="ECO:0000256" key="2">
    <source>
        <dbReference type="SAM" id="Phobius"/>
    </source>
</evidence>
<organism evidence="3">
    <name type="scientific">Darwinula stevensoni</name>
    <dbReference type="NCBI Taxonomy" id="69355"/>
    <lineage>
        <taxon>Eukaryota</taxon>
        <taxon>Metazoa</taxon>
        <taxon>Ecdysozoa</taxon>
        <taxon>Arthropoda</taxon>
        <taxon>Crustacea</taxon>
        <taxon>Oligostraca</taxon>
        <taxon>Ostracoda</taxon>
        <taxon>Podocopa</taxon>
        <taxon>Podocopida</taxon>
        <taxon>Darwinulocopina</taxon>
        <taxon>Darwinuloidea</taxon>
        <taxon>Darwinulidae</taxon>
        <taxon>Darwinula</taxon>
    </lineage>
</organism>
<feature type="transmembrane region" description="Helical" evidence="2">
    <location>
        <begin position="800"/>
        <end position="822"/>
    </location>
</feature>
<evidence type="ECO:0000313" key="4">
    <source>
        <dbReference type="Proteomes" id="UP000677054"/>
    </source>
</evidence>
<feature type="compositionally biased region" description="Basic and acidic residues" evidence="1">
    <location>
        <begin position="305"/>
        <end position="334"/>
    </location>
</feature>
<dbReference type="SUPFAM" id="SSF52058">
    <property type="entry name" value="L domain-like"/>
    <property type="match status" value="1"/>
</dbReference>
<dbReference type="Proteomes" id="UP000677054">
    <property type="component" value="Unassembled WGS sequence"/>
</dbReference>
<dbReference type="AlphaFoldDB" id="A0A7R9A9I4"/>
<feature type="compositionally biased region" description="Basic residues" evidence="1">
    <location>
        <begin position="412"/>
        <end position="421"/>
    </location>
</feature>
<dbReference type="EMBL" id="LR902118">
    <property type="protein sequence ID" value="CAD7249996.1"/>
    <property type="molecule type" value="Genomic_DNA"/>
</dbReference>
<name>A0A7R9A9I4_9CRUS</name>
<evidence type="ECO:0000256" key="1">
    <source>
        <dbReference type="SAM" id="MobiDB-lite"/>
    </source>
</evidence>
<dbReference type="InterPro" id="IPR032675">
    <property type="entry name" value="LRR_dom_sf"/>
</dbReference>
<feature type="transmembrane region" description="Helical" evidence="2">
    <location>
        <begin position="651"/>
        <end position="673"/>
    </location>
</feature>
<feature type="compositionally biased region" description="Basic and acidic residues" evidence="1">
    <location>
        <begin position="370"/>
        <end position="387"/>
    </location>
</feature>
<feature type="compositionally biased region" description="Basic and acidic residues" evidence="1">
    <location>
        <begin position="347"/>
        <end position="358"/>
    </location>
</feature>
<protein>
    <submittedName>
        <fullName evidence="3">Uncharacterized protein</fullName>
    </submittedName>
</protein>
<feature type="region of interest" description="Disordered" evidence="1">
    <location>
        <begin position="304"/>
        <end position="439"/>
    </location>
</feature>
<keyword evidence="2" id="KW-0812">Transmembrane</keyword>
<dbReference type="EMBL" id="CAJPEV010002601">
    <property type="protein sequence ID" value="CAG0897446.1"/>
    <property type="molecule type" value="Genomic_DNA"/>
</dbReference>
<keyword evidence="4" id="KW-1185">Reference proteome</keyword>
<keyword evidence="2" id="KW-1133">Transmembrane helix</keyword>
<feature type="region of interest" description="Disordered" evidence="1">
    <location>
        <begin position="573"/>
        <end position="594"/>
    </location>
</feature>
<evidence type="ECO:0000313" key="3">
    <source>
        <dbReference type="EMBL" id="CAD7249996.1"/>
    </source>
</evidence>
<reference evidence="3" key="1">
    <citation type="submission" date="2020-11" db="EMBL/GenBank/DDBJ databases">
        <authorList>
            <person name="Tran Van P."/>
        </authorList>
    </citation>
    <scope>NUCLEOTIDE SEQUENCE</scope>
</reference>
<accession>A0A7R9A9I4</accession>